<dbReference type="KEGG" id="aqu:109580789"/>
<proteinExistence type="predicted"/>
<feature type="compositionally biased region" description="Polar residues" evidence="6">
    <location>
        <begin position="99"/>
        <end position="111"/>
    </location>
</feature>
<organism evidence="7 8">
    <name type="scientific">Amphimedon queenslandica</name>
    <name type="common">Sponge</name>
    <dbReference type="NCBI Taxonomy" id="400682"/>
    <lineage>
        <taxon>Eukaryota</taxon>
        <taxon>Metazoa</taxon>
        <taxon>Porifera</taxon>
        <taxon>Demospongiae</taxon>
        <taxon>Heteroscleromorpha</taxon>
        <taxon>Haplosclerida</taxon>
        <taxon>Niphatidae</taxon>
        <taxon>Amphimedon</taxon>
    </lineage>
</organism>
<keyword evidence="5" id="KW-0539">Nucleus</keyword>
<evidence type="ECO:0000256" key="2">
    <source>
        <dbReference type="ARBA" id="ARBA00022723"/>
    </source>
</evidence>
<dbReference type="InterPro" id="IPR052035">
    <property type="entry name" value="ZnF_BED_domain_contain"/>
</dbReference>
<evidence type="ECO:0000313" key="7">
    <source>
        <dbReference type="EnsemblMetazoa" id="XP_019849887.1"/>
    </source>
</evidence>
<reference evidence="7" key="2">
    <citation type="submission" date="2024-06" db="UniProtKB">
        <authorList>
            <consortium name="EnsemblMetazoa"/>
        </authorList>
    </citation>
    <scope>IDENTIFICATION</scope>
</reference>
<evidence type="ECO:0008006" key="9">
    <source>
        <dbReference type="Google" id="ProtNLM"/>
    </source>
</evidence>
<evidence type="ECO:0000256" key="5">
    <source>
        <dbReference type="ARBA" id="ARBA00023242"/>
    </source>
</evidence>
<dbReference type="SUPFAM" id="SSF140996">
    <property type="entry name" value="Hermes dimerisation domain"/>
    <property type="match status" value="1"/>
</dbReference>
<dbReference type="AlphaFoldDB" id="A0AAN0IZC7"/>
<dbReference type="SUPFAM" id="SSF53098">
    <property type="entry name" value="Ribonuclease H-like"/>
    <property type="match status" value="1"/>
</dbReference>
<keyword evidence="2" id="KW-0479">Metal-binding</keyword>
<comment type="subcellular location">
    <subcellularLocation>
        <location evidence="1">Nucleus</location>
    </subcellularLocation>
</comment>
<feature type="region of interest" description="Disordered" evidence="6">
    <location>
        <begin position="79"/>
        <end position="119"/>
    </location>
</feature>
<protein>
    <recommendedName>
        <fullName evidence="9">BED-type domain-containing protein</fullName>
    </recommendedName>
</protein>
<evidence type="ECO:0000256" key="6">
    <source>
        <dbReference type="SAM" id="MobiDB-lite"/>
    </source>
</evidence>
<dbReference type="GO" id="GO:0005634">
    <property type="term" value="C:nucleus"/>
    <property type="evidence" value="ECO:0007669"/>
    <property type="project" value="UniProtKB-SubCell"/>
</dbReference>
<evidence type="ECO:0000256" key="4">
    <source>
        <dbReference type="ARBA" id="ARBA00022833"/>
    </source>
</evidence>
<accession>A0AAN0IZC7</accession>
<evidence type="ECO:0000256" key="3">
    <source>
        <dbReference type="ARBA" id="ARBA00022771"/>
    </source>
</evidence>
<dbReference type="RefSeq" id="XP_019849887.1">
    <property type="nucleotide sequence ID" value="XM_019994328.1"/>
</dbReference>
<dbReference type="InterPro" id="IPR012337">
    <property type="entry name" value="RNaseH-like_sf"/>
</dbReference>
<sequence>MTESSYLHDSQTASSQLIFIFYEDCTKDEKRVKEKCKVCKKEIKGQTGIPSNFVSHLKHHLSAYQEFVMEKAKKSKTTIPAISHTSTSSSSTIQTSLSNFKPSPASTSTSTDHGRYGKNHPRQKSITVAIMRMFVQDLISPHVIEKNGFRNLIHLLDPKYTIVSRQHLQYKLIPQKVESVITFSVTLDLWTSRRMHGYFAATVHFVRYEWIMQSYLLCCKQIKGSHTGEKIHLEYESLLEEYDIEGKVYKAVTDNGSNVVKAFKLTQELNVDNQDDDNDNEDLLELEHTLDDDVLDVSVNDDDNIMPVKDGIDSSKQVVSILAKVSRLVSHIRRSTSAVEKLEEKNAAGVIL</sequence>
<keyword evidence="4" id="KW-0862">Zinc</keyword>
<dbReference type="PANTHER" id="PTHR46481">
    <property type="entry name" value="ZINC FINGER BED DOMAIN-CONTAINING PROTEIN 4"/>
    <property type="match status" value="1"/>
</dbReference>
<evidence type="ECO:0000256" key="1">
    <source>
        <dbReference type="ARBA" id="ARBA00004123"/>
    </source>
</evidence>
<dbReference type="EnsemblMetazoa" id="XM_019994328.1">
    <property type="protein sequence ID" value="XP_019849887.1"/>
    <property type="gene ID" value="LOC109580789"/>
</dbReference>
<reference evidence="8" key="1">
    <citation type="journal article" date="2010" name="Nature">
        <title>The Amphimedon queenslandica genome and the evolution of animal complexity.</title>
        <authorList>
            <person name="Srivastava M."/>
            <person name="Simakov O."/>
            <person name="Chapman J."/>
            <person name="Fahey B."/>
            <person name="Gauthier M.E."/>
            <person name="Mitros T."/>
            <person name="Richards G.S."/>
            <person name="Conaco C."/>
            <person name="Dacre M."/>
            <person name="Hellsten U."/>
            <person name="Larroux C."/>
            <person name="Putnam N.H."/>
            <person name="Stanke M."/>
            <person name="Adamska M."/>
            <person name="Darling A."/>
            <person name="Degnan S.M."/>
            <person name="Oakley T.H."/>
            <person name="Plachetzki D.C."/>
            <person name="Zhai Y."/>
            <person name="Adamski M."/>
            <person name="Calcino A."/>
            <person name="Cummins S.F."/>
            <person name="Goodstein D.M."/>
            <person name="Harris C."/>
            <person name="Jackson D.J."/>
            <person name="Leys S.P."/>
            <person name="Shu S."/>
            <person name="Woodcroft B.J."/>
            <person name="Vervoort M."/>
            <person name="Kosik K.S."/>
            <person name="Manning G."/>
            <person name="Degnan B.M."/>
            <person name="Rokhsar D.S."/>
        </authorList>
    </citation>
    <scope>NUCLEOTIDE SEQUENCE [LARGE SCALE GENOMIC DNA]</scope>
</reference>
<dbReference type="GO" id="GO:0008270">
    <property type="term" value="F:zinc ion binding"/>
    <property type="evidence" value="ECO:0007669"/>
    <property type="project" value="UniProtKB-KW"/>
</dbReference>
<keyword evidence="8" id="KW-1185">Reference proteome</keyword>
<name>A0AAN0IZC7_AMPQE</name>
<dbReference type="PANTHER" id="PTHR46481:SF10">
    <property type="entry name" value="ZINC FINGER BED DOMAIN-CONTAINING PROTEIN 39"/>
    <property type="match status" value="1"/>
</dbReference>
<keyword evidence="3" id="KW-0863">Zinc-finger</keyword>
<feature type="compositionally biased region" description="Low complexity" evidence="6">
    <location>
        <begin position="79"/>
        <end position="98"/>
    </location>
</feature>
<evidence type="ECO:0000313" key="8">
    <source>
        <dbReference type="Proteomes" id="UP000007879"/>
    </source>
</evidence>
<dbReference type="Proteomes" id="UP000007879">
    <property type="component" value="Unassembled WGS sequence"/>
</dbReference>
<dbReference type="GeneID" id="109580789"/>